<reference evidence="1 2" key="1">
    <citation type="submission" date="2017-06" db="EMBL/GenBank/DDBJ databases">
        <title>Genome sequence of Lactobacillus plantarum subsp. plantarum strain SRCM101258.</title>
        <authorList>
            <person name="Cho S.H."/>
        </authorList>
    </citation>
    <scope>NUCLEOTIDE SEQUENCE [LARGE SCALE GENOMIC DNA]</scope>
    <source>
        <strain evidence="1 2">SRCM101258</strain>
    </source>
</reference>
<name>A0A2S3U2Y6_LACPN</name>
<sequence length="66" mass="7726">METLNWKVSCEMLEELAFYTKVLTLFENTESLTKEEIEKRVSFYLKKTQIILSDMADPSTNKSTNN</sequence>
<evidence type="ECO:0000313" key="2">
    <source>
        <dbReference type="Proteomes" id="UP000236990"/>
    </source>
</evidence>
<dbReference type="EMBL" id="NKCZ01000120">
    <property type="protein sequence ID" value="POD82376.1"/>
    <property type="molecule type" value="Genomic_DNA"/>
</dbReference>
<organism evidence="1 2">
    <name type="scientific">Lactiplantibacillus plantarum subsp. plantarum</name>
    <dbReference type="NCBI Taxonomy" id="337330"/>
    <lineage>
        <taxon>Bacteria</taxon>
        <taxon>Bacillati</taxon>
        <taxon>Bacillota</taxon>
        <taxon>Bacilli</taxon>
        <taxon>Lactobacillales</taxon>
        <taxon>Lactobacillaceae</taxon>
        <taxon>Lactiplantibacillus</taxon>
    </lineage>
</organism>
<gene>
    <name evidence="1" type="ORF">S101258_02606</name>
</gene>
<protein>
    <submittedName>
        <fullName evidence="1">Uncharacterized protein</fullName>
    </submittedName>
</protein>
<dbReference type="AlphaFoldDB" id="A0A2S3U2Y6"/>
<dbReference type="Proteomes" id="UP000236990">
    <property type="component" value="Unassembled WGS sequence"/>
</dbReference>
<accession>A0A2S3U2Y6</accession>
<comment type="caution">
    <text evidence="1">The sequence shown here is derived from an EMBL/GenBank/DDBJ whole genome shotgun (WGS) entry which is preliminary data.</text>
</comment>
<evidence type="ECO:0000313" key="1">
    <source>
        <dbReference type="EMBL" id="POD82376.1"/>
    </source>
</evidence>
<proteinExistence type="predicted"/>